<evidence type="ECO:0000313" key="1">
    <source>
        <dbReference type="EMBL" id="QJA63962.1"/>
    </source>
</evidence>
<protein>
    <submittedName>
        <fullName evidence="1">Uncharacterized protein</fullName>
    </submittedName>
</protein>
<gene>
    <name evidence="1" type="ORF">MM415B00565_0046</name>
</gene>
<proteinExistence type="predicted"/>
<organism evidence="1">
    <name type="scientific">viral metagenome</name>
    <dbReference type="NCBI Taxonomy" id="1070528"/>
    <lineage>
        <taxon>unclassified sequences</taxon>
        <taxon>metagenomes</taxon>
        <taxon>organismal metagenomes</taxon>
    </lineage>
</organism>
<reference evidence="1" key="1">
    <citation type="submission" date="2020-03" db="EMBL/GenBank/DDBJ databases">
        <title>The deep terrestrial virosphere.</title>
        <authorList>
            <person name="Holmfeldt K."/>
            <person name="Nilsson E."/>
            <person name="Simone D."/>
            <person name="Lopez-Fernandez M."/>
            <person name="Wu X."/>
            <person name="de Brujin I."/>
            <person name="Lundin D."/>
            <person name="Andersson A."/>
            <person name="Bertilsson S."/>
            <person name="Dopson M."/>
        </authorList>
    </citation>
    <scope>NUCLEOTIDE SEQUENCE</scope>
    <source>
        <strain evidence="1">MM415B00565</strain>
    </source>
</reference>
<dbReference type="AlphaFoldDB" id="A0A6M3J4X4"/>
<dbReference type="EMBL" id="MT141509">
    <property type="protein sequence ID" value="QJA63962.1"/>
    <property type="molecule type" value="Genomic_DNA"/>
</dbReference>
<sequence length="48" mass="5689">MKNHAWVKCVKCGMWYCPKCFNEWKDRYPDVSANARKNGIKCKHEVKG</sequence>
<name>A0A6M3J4X4_9ZZZZ</name>
<accession>A0A6M3J4X4</accession>